<feature type="region of interest" description="Disordered" evidence="1">
    <location>
        <begin position="113"/>
        <end position="160"/>
    </location>
</feature>
<comment type="caution">
    <text evidence="2">The sequence shown here is derived from an EMBL/GenBank/DDBJ whole genome shotgun (WGS) entry which is preliminary data.</text>
</comment>
<keyword evidence="3" id="KW-1185">Reference proteome</keyword>
<evidence type="ECO:0000256" key="1">
    <source>
        <dbReference type="SAM" id="MobiDB-lite"/>
    </source>
</evidence>
<dbReference type="Proteomes" id="UP000077381">
    <property type="component" value="Unassembled WGS sequence"/>
</dbReference>
<evidence type="ECO:0000313" key="3">
    <source>
        <dbReference type="Proteomes" id="UP000077381"/>
    </source>
</evidence>
<dbReference type="PATRIC" id="fig|1716141.3.peg.6902"/>
<dbReference type="EMBL" id="LOHS01000156">
    <property type="protein sequence ID" value="OAH10286.1"/>
    <property type="molecule type" value="Genomic_DNA"/>
</dbReference>
<accession>A0A177HHU5</accession>
<dbReference type="STRING" id="1716141.STSP_65420"/>
<feature type="compositionally biased region" description="Basic and acidic residues" evidence="1">
    <location>
        <begin position="124"/>
        <end position="142"/>
    </location>
</feature>
<reference evidence="2 3" key="1">
    <citation type="submission" date="2015-12" db="EMBL/GenBank/DDBJ databases">
        <title>Genome sequence of Streptomyces sp. G25.</title>
        <authorList>
            <person name="Poehlein A."/>
            <person name="Roettig A."/>
            <person name="Hiessl S."/>
            <person name="Hauschild P."/>
            <person name="Schauer J."/>
            <person name="Madkour M.H."/>
            <person name="Al-Ansari A.M."/>
            <person name="Almakishah N.H."/>
            <person name="Steinbuechel A."/>
            <person name="Daniel R."/>
        </authorList>
    </citation>
    <scope>NUCLEOTIDE SEQUENCE [LARGE SCALE GENOMIC DNA]</scope>
    <source>
        <strain evidence="3">G25(2015)</strain>
    </source>
</reference>
<dbReference type="PANTHER" id="PTHR46580">
    <property type="entry name" value="SENSOR KINASE-RELATED"/>
    <property type="match status" value="1"/>
</dbReference>
<name>A0A177HHU5_9ACTN</name>
<feature type="region of interest" description="Disordered" evidence="1">
    <location>
        <begin position="288"/>
        <end position="309"/>
    </location>
</feature>
<feature type="region of interest" description="Disordered" evidence="1">
    <location>
        <begin position="1"/>
        <end position="57"/>
    </location>
</feature>
<feature type="region of interest" description="Disordered" evidence="1">
    <location>
        <begin position="207"/>
        <end position="232"/>
    </location>
</feature>
<dbReference type="PANTHER" id="PTHR46580:SF2">
    <property type="entry name" value="MAM DOMAIN-CONTAINING PROTEIN"/>
    <property type="match status" value="1"/>
</dbReference>
<dbReference type="Gene3D" id="2.130.10.130">
    <property type="entry name" value="Integrin alpha, N-terminal"/>
    <property type="match status" value="2"/>
</dbReference>
<proteinExistence type="predicted"/>
<dbReference type="SUPFAM" id="SSF69318">
    <property type="entry name" value="Integrin alpha N-terminal domain"/>
    <property type="match status" value="1"/>
</dbReference>
<protein>
    <submittedName>
        <fullName evidence="2">FG-GAP repeat protein</fullName>
    </submittedName>
</protein>
<dbReference type="AlphaFoldDB" id="A0A177HHU5"/>
<gene>
    <name evidence="2" type="ORF">STSP_65420</name>
</gene>
<organism evidence="2 3">
    <name type="scientific">Streptomyces jeddahensis</name>
    <dbReference type="NCBI Taxonomy" id="1716141"/>
    <lineage>
        <taxon>Bacteria</taxon>
        <taxon>Bacillati</taxon>
        <taxon>Actinomycetota</taxon>
        <taxon>Actinomycetes</taxon>
        <taxon>Kitasatosporales</taxon>
        <taxon>Streptomycetaceae</taxon>
        <taxon>Streptomyces</taxon>
    </lineage>
</organism>
<evidence type="ECO:0000313" key="2">
    <source>
        <dbReference type="EMBL" id="OAH10286.1"/>
    </source>
</evidence>
<sequence>MAVLVLAGCGEDQHGGGKRRPAPGPAVVTPSASAPVPQGKGGKLPDDVNGDGFPDLQIPVQSDTRVAFVYGSRAGLKPKVRTVLGRSGFGFPPNARTQDPEYIAEVATADLDGDGFPDFVGTTTRERGPAEQRRYTESDRIDPYIAWGTPAGRPKPGRKATRVALPGELAGRGIHTEPAAGDFDGDGHADLALDSGRSVTLLYGPFDRSGRPARTGSRPLAQQPPGRLIADRTAPGRATGLVVKYGDDGEQSGSLYFPAGAGGIAPTGRELRAGNALAFGDFDGDGSRDLAVADDGSRNDEPGYESEGPSVHEMVTVYFGGSEETVDFRVPGSRGLAAADTDGDGRDELAVAANRRPRSSGFGQELTEVFSLDRSGVKDRHKLQRTMPARVDGAKVRKSARRAWLYAGTDLNADGKDEIVLSWGVDSLFALYGQRPTHWWITDGRSDLVVFTTLPYMQEK</sequence>
<dbReference type="InterPro" id="IPR028994">
    <property type="entry name" value="Integrin_alpha_N"/>
</dbReference>